<evidence type="ECO:0000313" key="4">
    <source>
        <dbReference type="Proteomes" id="UP001398420"/>
    </source>
</evidence>
<sequence length="109" mass="12434">MFIVTNRIKVKKGFAEKMAPNFTKGGDTLKQFPGFIKTEVAIARDFEDYDEMSVNMFWESLDGFHEWRNSDAFKESHKRPEPKEGEAPKESPMLGSQIVISEIVTSTEA</sequence>
<protein>
    <submittedName>
        <fullName evidence="3">Heme oxygenase</fullName>
    </submittedName>
</protein>
<accession>A0ABU9LIP8</accession>
<dbReference type="Gene3D" id="3.30.70.100">
    <property type="match status" value="1"/>
</dbReference>
<dbReference type="PANTHER" id="PTHR34474">
    <property type="entry name" value="SIGNAL TRANSDUCTION PROTEIN TRAP"/>
    <property type="match status" value="1"/>
</dbReference>
<dbReference type="InterPro" id="IPR050404">
    <property type="entry name" value="Heme-degrading_MO"/>
</dbReference>
<dbReference type="RefSeq" id="WP_068456545.1">
    <property type="nucleotide sequence ID" value="NZ_BJOB01000011.1"/>
</dbReference>
<dbReference type="Pfam" id="PF03992">
    <property type="entry name" value="ABM"/>
    <property type="match status" value="1"/>
</dbReference>
<name>A0ABU9LIP8_9BACL</name>
<gene>
    <name evidence="3" type="ORF">AAF454_05585</name>
</gene>
<dbReference type="InterPro" id="IPR011008">
    <property type="entry name" value="Dimeric_a/b-barrel"/>
</dbReference>
<evidence type="ECO:0000256" key="1">
    <source>
        <dbReference type="SAM" id="MobiDB-lite"/>
    </source>
</evidence>
<feature type="region of interest" description="Disordered" evidence="1">
    <location>
        <begin position="72"/>
        <end position="95"/>
    </location>
</feature>
<reference evidence="3 4" key="1">
    <citation type="submission" date="2024-04" db="EMBL/GenBank/DDBJ databases">
        <authorList>
            <person name="Wu Y.S."/>
            <person name="Zhang L."/>
        </authorList>
    </citation>
    <scope>NUCLEOTIDE SEQUENCE [LARGE SCALE GENOMIC DNA]</scope>
    <source>
        <strain evidence="3 4">KG-01</strain>
    </source>
</reference>
<dbReference type="PROSITE" id="PS51725">
    <property type="entry name" value="ABM"/>
    <property type="match status" value="1"/>
</dbReference>
<keyword evidence="4" id="KW-1185">Reference proteome</keyword>
<dbReference type="EMBL" id="JBCEWA010000003">
    <property type="protein sequence ID" value="MEL5987882.1"/>
    <property type="molecule type" value="Genomic_DNA"/>
</dbReference>
<feature type="domain" description="ABM" evidence="2">
    <location>
        <begin position="2"/>
        <end position="93"/>
    </location>
</feature>
<dbReference type="GeneID" id="97821008"/>
<comment type="caution">
    <text evidence="3">The sequence shown here is derived from an EMBL/GenBank/DDBJ whole genome shotgun (WGS) entry which is preliminary data.</text>
</comment>
<dbReference type="PANTHER" id="PTHR34474:SF4">
    <property type="entry name" value="HEME OXYGENASE (STAPHYLOBILIN-PRODUCING) 1"/>
    <property type="match status" value="1"/>
</dbReference>
<evidence type="ECO:0000313" key="3">
    <source>
        <dbReference type="EMBL" id="MEL5987882.1"/>
    </source>
</evidence>
<organism evidence="3 4">
    <name type="scientific">Kurthia gibsonii</name>
    <dbReference type="NCBI Taxonomy" id="33946"/>
    <lineage>
        <taxon>Bacteria</taxon>
        <taxon>Bacillati</taxon>
        <taxon>Bacillota</taxon>
        <taxon>Bacilli</taxon>
        <taxon>Bacillales</taxon>
        <taxon>Caryophanaceae</taxon>
        <taxon>Kurthia</taxon>
    </lineage>
</organism>
<dbReference type="Proteomes" id="UP001398420">
    <property type="component" value="Unassembled WGS sequence"/>
</dbReference>
<dbReference type="SUPFAM" id="SSF54909">
    <property type="entry name" value="Dimeric alpha+beta barrel"/>
    <property type="match status" value="1"/>
</dbReference>
<dbReference type="NCBIfam" id="NF009840">
    <property type="entry name" value="PRK13315.1"/>
    <property type="match status" value="1"/>
</dbReference>
<proteinExistence type="predicted"/>
<feature type="compositionally biased region" description="Basic and acidic residues" evidence="1">
    <location>
        <begin position="72"/>
        <end position="89"/>
    </location>
</feature>
<dbReference type="InterPro" id="IPR007138">
    <property type="entry name" value="ABM_dom"/>
</dbReference>
<evidence type="ECO:0000259" key="2">
    <source>
        <dbReference type="PROSITE" id="PS51725"/>
    </source>
</evidence>